<evidence type="ECO:0000256" key="2">
    <source>
        <dbReference type="ARBA" id="ARBA00022438"/>
    </source>
</evidence>
<feature type="binding site" evidence="6">
    <location>
        <position position="101"/>
    </location>
    <ligand>
        <name>a divalent metal cation</name>
        <dbReference type="ChEBI" id="CHEBI:60240"/>
        <label>1</label>
    </ligand>
</feature>
<dbReference type="InterPro" id="IPR001714">
    <property type="entry name" value="Pept_M24_MAP"/>
</dbReference>
<comment type="catalytic activity">
    <reaction evidence="6 7">
        <text>Release of N-terminal amino acids, preferentially methionine, from peptides and arylamides.</text>
        <dbReference type="EC" id="3.4.11.18"/>
    </reaction>
</comment>
<dbReference type="GO" id="GO:0006508">
    <property type="term" value="P:proteolysis"/>
    <property type="evidence" value="ECO:0007669"/>
    <property type="project" value="UniProtKB-KW"/>
</dbReference>
<proteinExistence type="inferred from homology"/>
<reference evidence="9 10" key="1">
    <citation type="journal article" date="2016" name="Nat. Commun.">
        <title>Thousands of microbial genomes shed light on interconnected biogeochemical processes in an aquifer system.</title>
        <authorList>
            <person name="Anantharaman K."/>
            <person name="Brown C.T."/>
            <person name="Hug L.A."/>
            <person name="Sharon I."/>
            <person name="Castelle C.J."/>
            <person name="Probst A.J."/>
            <person name="Thomas B.C."/>
            <person name="Singh A."/>
            <person name="Wilkins M.J."/>
            <person name="Karaoz U."/>
            <person name="Brodie E.L."/>
            <person name="Williams K.H."/>
            <person name="Hubbard S.S."/>
            <person name="Banfield J.F."/>
        </authorList>
    </citation>
    <scope>NUCLEOTIDE SEQUENCE [LARGE SCALE GENOMIC DNA]</scope>
</reference>
<evidence type="ECO:0000256" key="3">
    <source>
        <dbReference type="ARBA" id="ARBA00022670"/>
    </source>
</evidence>
<dbReference type="InterPro" id="IPR002467">
    <property type="entry name" value="Pept_M24A_MAP1"/>
</dbReference>
<dbReference type="GO" id="GO:0070006">
    <property type="term" value="F:metalloaminopeptidase activity"/>
    <property type="evidence" value="ECO:0007669"/>
    <property type="project" value="UniProtKB-UniRule"/>
</dbReference>
<evidence type="ECO:0000259" key="8">
    <source>
        <dbReference type="Pfam" id="PF00557"/>
    </source>
</evidence>
<dbReference type="PRINTS" id="PR00599">
    <property type="entry name" value="MAPEPTIDASE"/>
</dbReference>
<comment type="function">
    <text evidence="1 6">Removes the N-terminal methionine from nascent proteins. The N-terminal methionine is often cleaved when the second residue in the primary sequence is small and uncharged (Met-Ala-, Cys, Gly, Pro, Ser, Thr, or Val). Requires deformylation of the N(alpha)-formylated initiator methionine before it can be hydrolyzed.</text>
</comment>
<comment type="cofactor">
    <cofactor evidence="6">
        <name>Co(2+)</name>
        <dbReference type="ChEBI" id="CHEBI:48828"/>
    </cofactor>
    <cofactor evidence="6">
        <name>Zn(2+)</name>
        <dbReference type="ChEBI" id="CHEBI:29105"/>
    </cofactor>
    <cofactor evidence="6">
        <name>Mn(2+)</name>
        <dbReference type="ChEBI" id="CHEBI:29035"/>
    </cofactor>
    <cofactor evidence="6">
        <name>Fe(2+)</name>
        <dbReference type="ChEBI" id="CHEBI:29033"/>
    </cofactor>
    <text evidence="6">Binds 2 divalent metal cations per subunit. Has a high-affinity and a low affinity metal-binding site. The true nature of the physiological cofactor is under debate. The enzyme is active with cobalt, zinc, manganese or divalent iron ions. Most likely, methionine aminopeptidases function as mononuclear Fe(2+)-metalloproteases under physiological conditions, and the catalytically relevant metal-binding site has been assigned to the histidine-containing high-affinity site.</text>
</comment>
<dbReference type="InterPro" id="IPR036005">
    <property type="entry name" value="Creatinase/aminopeptidase-like"/>
</dbReference>
<feature type="binding site" evidence="6">
    <location>
        <position position="112"/>
    </location>
    <ligand>
        <name>a divalent metal cation</name>
        <dbReference type="ChEBI" id="CHEBI:60240"/>
        <label>2</label>
        <note>catalytic</note>
    </ligand>
</feature>
<dbReference type="AlphaFoldDB" id="A0A1G2LNB2"/>
<evidence type="ECO:0000256" key="1">
    <source>
        <dbReference type="ARBA" id="ARBA00002521"/>
    </source>
</evidence>
<feature type="binding site" evidence="6">
    <location>
        <position position="239"/>
    </location>
    <ligand>
        <name>a divalent metal cation</name>
        <dbReference type="ChEBI" id="CHEBI:60240"/>
        <label>2</label>
        <note>catalytic</note>
    </ligand>
</feature>
<dbReference type="GO" id="GO:0005829">
    <property type="term" value="C:cytosol"/>
    <property type="evidence" value="ECO:0007669"/>
    <property type="project" value="TreeGrafter"/>
</dbReference>
<evidence type="ECO:0000256" key="5">
    <source>
        <dbReference type="ARBA" id="ARBA00022801"/>
    </source>
</evidence>
<dbReference type="Gene3D" id="3.90.230.10">
    <property type="entry name" value="Creatinase/methionine aminopeptidase superfamily"/>
    <property type="match status" value="1"/>
</dbReference>
<comment type="subunit">
    <text evidence="6">Monomer.</text>
</comment>
<dbReference type="CDD" id="cd01086">
    <property type="entry name" value="MetAP1"/>
    <property type="match status" value="1"/>
</dbReference>
<dbReference type="Pfam" id="PF00557">
    <property type="entry name" value="Peptidase_M24"/>
    <property type="match status" value="1"/>
</dbReference>
<keyword evidence="3 6" id="KW-0645">Protease</keyword>
<name>A0A1G2LNB2_9BACT</name>
<dbReference type="EC" id="3.4.11.18" evidence="6 7"/>
<feature type="binding site" evidence="6">
    <location>
        <position position="83"/>
    </location>
    <ligand>
        <name>substrate</name>
    </ligand>
</feature>
<sequence>MITIKTEKEIEILKEAGHVLASILYAVLKEVKPGVSALNLDKYAEELIYKAGGRPSFKGFKTKDNKISFPSSLCVSLNDEVVHGIPYENKILKSGDIVSLDLGMEYKGLFVDMARTIIAGQTDEICKNLLEVCRRALEAAIFEAHDGNFVGDISESIQKYVKSHGFNVVRKLVGHGVGYGVHEEPEIPNFGRRGGSPKLKKGMILAIEPMITERGFDVFLDCNGWTWKTKDGSRAAHFEDTVLVGGEKGEALTDFV</sequence>
<dbReference type="EMBL" id="MHQZ01000042">
    <property type="protein sequence ID" value="OHA13100.1"/>
    <property type="molecule type" value="Genomic_DNA"/>
</dbReference>
<evidence type="ECO:0000256" key="7">
    <source>
        <dbReference type="RuleBase" id="RU003653"/>
    </source>
</evidence>
<evidence type="ECO:0000256" key="4">
    <source>
        <dbReference type="ARBA" id="ARBA00022723"/>
    </source>
</evidence>
<dbReference type="PANTHER" id="PTHR43330">
    <property type="entry name" value="METHIONINE AMINOPEPTIDASE"/>
    <property type="match status" value="1"/>
</dbReference>
<evidence type="ECO:0000313" key="9">
    <source>
        <dbReference type="EMBL" id="OHA13100.1"/>
    </source>
</evidence>
<organism evidence="9 10">
    <name type="scientific">Candidatus Tagabacteria bacterium RIFCSPLOWO2_01_FULL_39_11</name>
    <dbReference type="NCBI Taxonomy" id="1802295"/>
    <lineage>
        <taxon>Bacteria</taxon>
        <taxon>Candidatus Tagaibacteriota</taxon>
    </lineage>
</organism>
<evidence type="ECO:0000313" key="10">
    <source>
        <dbReference type="Proteomes" id="UP000178302"/>
    </source>
</evidence>
<keyword evidence="4 6" id="KW-0479">Metal-binding</keyword>
<feature type="binding site" evidence="6">
    <location>
        <position position="112"/>
    </location>
    <ligand>
        <name>a divalent metal cation</name>
        <dbReference type="ChEBI" id="CHEBI:60240"/>
        <label>1</label>
    </ligand>
</feature>
<comment type="similarity">
    <text evidence="6">Belongs to the peptidase M24A family. Methionine aminopeptidase type 1 subfamily.</text>
</comment>
<protein>
    <recommendedName>
        <fullName evidence="6 7">Methionine aminopeptidase</fullName>
        <shortName evidence="6">MAP</shortName>
        <shortName evidence="6">MetAP</shortName>
        <ecNumber evidence="6 7">3.4.11.18</ecNumber>
    </recommendedName>
    <alternativeName>
        <fullName evidence="6">Peptidase M</fullName>
    </alternativeName>
</protein>
<dbReference type="SUPFAM" id="SSF55920">
    <property type="entry name" value="Creatinase/aminopeptidase"/>
    <property type="match status" value="1"/>
</dbReference>
<evidence type="ECO:0000256" key="6">
    <source>
        <dbReference type="HAMAP-Rule" id="MF_01974"/>
    </source>
</evidence>
<dbReference type="GO" id="GO:0046872">
    <property type="term" value="F:metal ion binding"/>
    <property type="evidence" value="ECO:0007669"/>
    <property type="project" value="UniProtKB-UniRule"/>
</dbReference>
<feature type="domain" description="Peptidase M24" evidence="8">
    <location>
        <begin position="12"/>
        <end position="244"/>
    </location>
</feature>
<comment type="caution">
    <text evidence="9">The sequence shown here is derived from an EMBL/GenBank/DDBJ whole genome shotgun (WGS) entry which is preliminary data.</text>
</comment>
<dbReference type="GO" id="GO:0004239">
    <property type="term" value="F:initiator methionyl aminopeptidase activity"/>
    <property type="evidence" value="ECO:0007669"/>
    <property type="project" value="UniProtKB-UniRule"/>
</dbReference>
<feature type="binding site" evidence="6">
    <location>
        <position position="175"/>
    </location>
    <ligand>
        <name>a divalent metal cation</name>
        <dbReference type="ChEBI" id="CHEBI:60240"/>
        <label>2</label>
        <note>catalytic</note>
    </ligand>
</feature>
<gene>
    <name evidence="6" type="primary">map</name>
    <name evidence="9" type="ORF">A2909_01355</name>
</gene>
<keyword evidence="5 6" id="KW-0378">Hydrolase</keyword>
<dbReference type="Proteomes" id="UP000178302">
    <property type="component" value="Unassembled WGS sequence"/>
</dbReference>
<dbReference type="PANTHER" id="PTHR43330:SF27">
    <property type="entry name" value="METHIONINE AMINOPEPTIDASE"/>
    <property type="match status" value="1"/>
</dbReference>
<dbReference type="NCBIfam" id="TIGR00500">
    <property type="entry name" value="met_pdase_I"/>
    <property type="match status" value="1"/>
</dbReference>
<feature type="binding site" evidence="6">
    <location>
        <position position="208"/>
    </location>
    <ligand>
        <name>a divalent metal cation</name>
        <dbReference type="ChEBI" id="CHEBI:60240"/>
        <label>2</label>
        <note>catalytic</note>
    </ligand>
</feature>
<dbReference type="HAMAP" id="MF_01974">
    <property type="entry name" value="MetAP_1"/>
    <property type="match status" value="1"/>
</dbReference>
<accession>A0A1G2LNB2</accession>
<feature type="binding site" evidence="6">
    <location>
        <position position="182"/>
    </location>
    <ligand>
        <name>substrate</name>
    </ligand>
</feature>
<keyword evidence="2 6" id="KW-0031">Aminopeptidase</keyword>
<dbReference type="InterPro" id="IPR000994">
    <property type="entry name" value="Pept_M24"/>
</dbReference>
<feature type="binding site" evidence="6">
    <location>
        <position position="239"/>
    </location>
    <ligand>
        <name>a divalent metal cation</name>
        <dbReference type="ChEBI" id="CHEBI:60240"/>
        <label>1</label>
    </ligand>
</feature>